<reference evidence="2" key="1">
    <citation type="journal article" date="2022" name="bioRxiv">
        <title>Sequencing and chromosome-scale assembly of the giantPleurodeles waltlgenome.</title>
        <authorList>
            <person name="Brown T."/>
            <person name="Elewa A."/>
            <person name="Iarovenko S."/>
            <person name="Subramanian E."/>
            <person name="Araus A.J."/>
            <person name="Petzold A."/>
            <person name="Susuki M."/>
            <person name="Suzuki K.-i.T."/>
            <person name="Hayashi T."/>
            <person name="Toyoda A."/>
            <person name="Oliveira C."/>
            <person name="Osipova E."/>
            <person name="Leigh N.D."/>
            <person name="Simon A."/>
            <person name="Yun M.H."/>
        </authorList>
    </citation>
    <scope>NUCLEOTIDE SEQUENCE</scope>
    <source>
        <strain evidence="2">20211129_DDA</strain>
        <tissue evidence="2">Liver</tissue>
    </source>
</reference>
<organism evidence="2 3">
    <name type="scientific">Pleurodeles waltl</name>
    <name type="common">Iberian ribbed newt</name>
    <dbReference type="NCBI Taxonomy" id="8319"/>
    <lineage>
        <taxon>Eukaryota</taxon>
        <taxon>Metazoa</taxon>
        <taxon>Chordata</taxon>
        <taxon>Craniata</taxon>
        <taxon>Vertebrata</taxon>
        <taxon>Euteleostomi</taxon>
        <taxon>Amphibia</taxon>
        <taxon>Batrachia</taxon>
        <taxon>Caudata</taxon>
        <taxon>Salamandroidea</taxon>
        <taxon>Salamandridae</taxon>
        <taxon>Pleurodelinae</taxon>
        <taxon>Pleurodeles</taxon>
    </lineage>
</organism>
<accession>A0AAV7MAJ2</accession>
<evidence type="ECO:0000313" key="2">
    <source>
        <dbReference type="EMBL" id="KAJ1097160.1"/>
    </source>
</evidence>
<gene>
    <name evidence="2" type="ORF">NDU88_002286</name>
</gene>
<feature type="region of interest" description="Disordered" evidence="1">
    <location>
        <begin position="1"/>
        <end position="67"/>
    </location>
</feature>
<keyword evidence="3" id="KW-1185">Reference proteome</keyword>
<evidence type="ECO:0000256" key="1">
    <source>
        <dbReference type="SAM" id="MobiDB-lite"/>
    </source>
</evidence>
<comment type="caution">
    <text evidence="2">The sequence shown here is derived from an EMBL/GenBank/DDBJ whole genome shotgun (WGS) entry which is preliminary data.</text>
</comment>
<feature type="compositionally biased region" description="Basic and acidic residues" evidence="1">
    <location>
        <begin position="7"/>
        <end position="19"/>
    </location>
</feature>
<name>A0AAV7MAJ2_PLEWA</name>
<dbReference type="AlphaFoldDB" id="A0AAV7MAJ2"/>
<sequence>MGRSLRQRLDVESKGRVKDASLSSGCAKAVRPGPGRALRSVGEARLPIGAGPSSPEMKDGARSGGSD</sequence>
<evidence type="ECO:0000313" key="3">
    <source>
        <dbReference type="Proteomes" id="UP001066276"/>
    </source>
</evidence>
<dbReference type="EMBL" id="JANPWB010000014">
    <property type="protein sequence ID" value="KAJ1097160.1"/>
    <property type="molecule type" value="Genomic_DNA"/>
</dbReference>
<dbReference type="Proteomes" id="UP001066276">
    <property type="component" value="Chromosome 10"/>
</dbReference>
<protein>
    <submittedName>
        <fullName evidence="2">Uncharacterized protein</fullName>
    </submittedName>
</protein>
<proteinExistence type="predicted"/>